<comment type="caution">
    <text evidence="2">The sequence shown here is derived from an EMBL/GenBank/DDBJ whole genome shotgun (WGS) entry which is preliminary data.</text>
</comment>
<feature type="transmembrane region" description="Helical" evidence="1">
    <location>
        <begin position="6"/>
        <end position="22"/>
    </location>
</feature>
<sequence>MARGVFGVVAGLLYVGIAVLLFKGPSFTIEDDGEGAVHVSCGSLIAVGWPSDHSFLDTEGSSSWGDHVTSDRSVGTEGRLGIARDCSERRDTYLSFAVIAAAAANLATLVAVMAGRAARREDPVTS</sequence>
<evidence type="ECO:0000313" key="2">
    <source>
        <dbReference type="EMBL" id="NIK58532.1"/>
    </source>
</evidence>
<keyword evidence="1" id="KW-0472">Membrane</keyword>
<evidence type="ECO:0000256" key="1">
    <source>
        <dbReference type="SAM" id="Phobius"/>
    </source>
</evidence>
<feature type="transmembrane region" description="Helical" evidence="1">
    <location>
        <begin position="93"/>
        <end position="114"/>
    </location>
</feature>
<evidence type="ECO:0000313" key="3">
    <source>
        <dbReference type="Proteomes" id="UP000555407"/>
    </source>
</evidence>
<keyword evidence="1" id="KW-1133">Transmembrane helix</keyword>
<reference evidence="2 3" key="1">
    <citation type="submission" date="2020-03" db="EMBL/GenBank/DDBJ databases">
        <title>Sequencing the genomes of 1000 actinobacteria strains.</title>
        <authorList>
            <person name="Klenk H.-P."/>
        </authorList>
    </citation>
    <scope>NUCLEOTIDE SEQUENCE [LARGE SCALE GENOMIC DNA]</scope>
    <source>
        <strain evidence="2 3">DSM 45490</strain>
    </source>
</reference>
<protein>
    <submittedName>
        <fullName evidence="2">Uncharacterized protein</fullName>
    </submittedName>
</protein>
<accession>A0A7X6A1R7</accession>
<keyword evidence="1" id="KW-0812">Transmembrane</keyword>
<dbReference type="AlphaFoldDB" id="A0A7X6A1R7"/>
<gene>
    <name evidence="2" type="ORF">BJY22_004249</name>
</gene>
<keyword evidence="3" id="KW-1185">Reference proteome</keyword>
<dbReference type="Proteomes" id="UP000555407">
    <property type="component" value="Unassembled WGS sequence"/>
</dbReference>
<proteinExistence type="predicted"/>
<organism evidence="2 3">
    <name type="scientific">Kribbella shirazensis</name>
    <dbReference type="NCBI Taxonomy" id="1105143"/>
    <lineage>
        <taxon>Bacteria</taxon>
        <taxon>Bacillati</taxon>
        <taxon>Actinomycetota</taxon>
        <taxon>Actinomycetes</taxon>
        <taxon>Propionibacteriales</taxon>
        <taxon>Kribbellaceae</taxon>
        <taxon>Kribbella</taxon>
    </lineage>
</organism>
<name>A0A7X6A1R7_9ACTN</name>
<dbReference type="RefSeq" id="WP_167209402.1">
    <property type="nucleotide sequence ID" value="NZ_JAASRO010000001.1"/>
</dbReference>
<dbReference type="EMBL" id="JAASRO010000001">
    <property type="protein sequence ID" value="NIK58532.1"/>
    <property type="molecule type" value="Genomic_DNA"/>
</dbReference>